<dbReference type="EMBL" id="JARBJD010000229">
    <property type="protein sequence ID" value="KAK2946403.1"/>
    <property type="molecule type" value="Genomic_DNA"/>
</dbReference>
<proteinExistence type="predicted"/>
<name>A0ABQ9Y1C2_9EUKA</name>
<evidence type="ECO:0000313" key="2">
    <source>
        <dbReference type="EMBL" id="KAK2946403.1"/>
    </source>
</evidence>
<evidence type="ECO:0000313" key="1">
    <source>
        <dbReference type="EMBL" id="KAK2944714.1"/>
    </source>
</evidence>
<protein>
    <submittedName>
        <fullName evidence="4">Uncharacterized protein</fullName>
    </submittedName>
</protein>
<evidence type="ECO:0000313" key="6">
    <source>
        <dbReference type="Proteomes" id="UP001281761"/>
    </source>
</evidence>
<reference evidence="4 6" key="1">
    <citation type="journal article" date="2022" name="bioRxiv">
        <title>Genomics of Preaxostyla Flagellates Illuminates Evolutionary Transitions and the Path Towards Mitochondrial Loss.</title>
        <authorList>
            <person name="Novak L.V.F."/>
            <person name="Treitli S.C."/>
            <person name="Pyrih J."/>
            <person name="Halakuc P."/>
            <person name="Pipaliya S.V."/>
            <person name="Vacek V."/>
            <person name="Brzon O."/>
            <person name="Soukal P."/>
            <person name="Eme L."/>
            <person name="Dacks J.B."/>
            <person name="Karnkowska A."/>
            <person name="Elias M."/>
            <person name="Hampl V."/>
        </authorList>
    </citation>
    <scope>NUCLEOTIDE SEQUENCE [LARGE SCALE GENOMIC DNA]</scope>
    <source>
        <strain evidence="4">NAU3</strain>
        <tissue evidence="4">Gut</tissue>
    </source>
</reference>
<dbReference type="Proteomes" id="UP001281761">
    <property type="component" value="Unassembled WGS sequence"/>
</dbReference>
<dbReference type="EMBL" id="JARBJD010000026">
    <property type="protein sequence ID" value="KAK2959850.1"/>
    <property type="molecule type" value="Genomic_DNA"/>
</dbReference>
<comment type="caution">
    <text evidence="4">The sequence shown here is derived from an EMBL/GenBank/DDBJ whole genome shotgun (WGS) entry which is preliminary data.</text>
</comment>
<evidence type="ECO:0000313" key="4">
    <source>
        <dbReference type="EMBL" id="KAK2957537.1"/>
    </source>
</evidence>
<organism evidence="4 6">
    <name type="scientific">Blattamonas nauphoetae</name>
    <dbReference type="NCBI Taxonomy" id="2049346"/>
    <lineage>
        <taxon>Eukaryota</taxon>
        <taxon>Metamonada</taxon>
        <taxon>Preaxostyla</taxon>
        <taxon>Oxymonadida</taxon>
        <taxon>Blattamonas</taxon>
    </lineage>
</organism>
<dbReference type="EMBL" id="JARBJD010000142">
    <property type="protein sequence ID" value="KAK2950159.1"/>
    <property type="molecule type" value="Genomic_DNA"/>
</dbReference>
<sequence>MLRKVLCMPVFKQSSFPRDVQKTSRIPSQLRRSRFRSATNCAGAVGDIHSGTISDDVDFCPTRFFIPSFGPQVQHVSNLTVDGSDGEFRTVSQKYFLQCGMICAVTGSRLAVKSLSANQ</sequence>
<dbReference type="EMBL" id="JARBJD010000045">
    <property type="protein sequence ID" value="KAK2957537.1"/>
    <property type="molecule type" value="Genomic_DNA"/>
</dbReference>
<gene>
    <name evidence="3" type="ORF">BLNAU_14961</name>
    <name evidence="2" type="ORF">BLNAU_18654</name>
    <name evidence="1" type="ORF">BLNAU_20350</name>
    <name evidence="5" type="ORF">BLNAU_5047</name>
    <name evidence="4" type="ORF">BLNAU_7436</name>
</gene>
<dbReference type="EMBL" id="JARBJD010000287">
    <property type="protein sequence ID" value="KAK2944714.1"/>
    <property type="molecule type" value="Genomic_DNA"/>
</dbReference>
<evidence type="ECO:0000313" key="5">
    <source>
        <dbReference type="EMBL" id="KAK2959850.1"/>
    </source>
</evidence>
<accession>A0ABQ9Y1C2</accession>
<keyword evidence="6" id="KW-1185">Reference proteome</keyword>
<evidence type="ECO:0000313" key="3">
    <source>
        <dbReference type="EMBL" id="KAK2950159.1"/>
    </source>
</evidence>